<name>A0A6C0C2R3_9ZZZZ</name>
<dbReference type="EMBL" id="MN739316">
    <property type="protein sequence ID" value="QHS98391.1"/>
    <property type="molecule type" value="Genomic_DNA"/>
</dbReference>
<dbReference type="AlphaFoldDB" id="A0A6C0C2R3"/>
<organism evidence="1">
    <name type="scientific">viral metagenome</name>
    <dbReference type="NCBI Taxonomy" id="1070528"/>
    <lineage>
        <taxon>unclassified sequences</taxon>
        <taxon>metagenomes</taxon>
        <taxon>organismal metagenomes</taxon>
    </lineage>
</organism>
<protein>
    <submittedName>
        <fullName evidence="1">Uncharacterized protein</fullName>
    </submittedName>
</protein>
<reference evidence="1" key="1">
    <citation type="journal article" date="2020" name="Nature">
        <title>Giant virus diversity and host interactions through global metagenomics.</title>
        <authorList>
            <person name="Schulz F."/>
            <person name="Roux S."/>
            <person name="Paez-Espino D."/>
            <person name="Jungbluth S."/>
            <person name="Walsh D.A."/>
            <person name="Denef V.J."/>
            <person name="McMahon K.D."/>
            <person name="Konstantinidis K.T."/>
            <person name="Eloe-Fadrosh E.A."/>
            <person name="Kyrpides N.C."/>
            <person name="Woyke T."/>
        </authorList>
    </citation>
    <scope>NUCLEOTIDE SEQUENCE</scope>
    <source>
        <strain evidence="1">GVMAG-M-3300020185-18</strain>
    </source>
</reference>
<sequence>MDKRINQKVELFFQEFKDNVKARIVDKKSPEELIQYIYAYNIIQFEKSDFAKRKRIKNIVPLNDRCNALRANGDQCTRRRKDDNVYCGTHIKGIPHGEITNKKSLDIHKTKKVWAQEIRGIIYYIDKNNNVYNPSDIMNNKTNPGIIAKYTYDISENKYDIPGLFGK</sequence>
<accession>A0A6C0C2R3</accession>
<evidence type="ECO:0000313" key="1">
    <source>
        <dbReference type="EMBL" id="QHS98391.1"/>
    </source>
</evidence>
<proteinExistence type="predicted"/>